<accession>B9S677</accession>
<protein>
    <submittedName>
        <fullName evidence="1">Uncharacterized protein</fullName>
    </submittedName>
</protein>
<evidence type="ECO:0000313" key="1">
    <source>
        <dbReference type="EMBL" id="EEF40885.1"/>
    </source>
</evidence>
<dbReference type="STRING" id="3988.B9S677"/>
<sequence>MAALSLFYRPIHVSNAHTGKLTLGGCSDKSFLSRPLRGVWTHLHGLQVTVTRMARKNYFHTIDRHQLISIFKEEIDDPKFFYPIQKFFSIGRLVGGRLSRINNNSSIEYGKIPQYGHSGSSSEDDSRTILSRAEEASMGKASYPYNSLPLMLHHPFQLMKEMSKTGSLLGGVQLAETLGTTGVRSPQASVLWGTVKHIRQGSMGISLLHSSSQSKAPSNIQ</sequence>
<evidence type="ECO:0000313" key="2">
    <source>
        <dbReference type="Proteomes" id="UP000008311"/>
    </source>
</evidence>
<proteinExistence type="predicted"/>
<dbReference type="EMBL" id="EQ973878">
    <property type="protein sequence ID" value="EEF40885.1"/>
    <property type="molecule type" value="Genomic_DNA"/>
</dbReference>
<gene>
    <name evidence="1" type="ORF">RCOM_0674200</name>
</gene>
<dbReference type="AlphaFoldDB" id="B9S677"/>
<name>B9S677_RICCO</name>
<keyword evidence="2" id="KW-1185">Reference proteome</keyword>
<dbReference type="eggNOG" id="KOG4768">
    <property type="taxonomic scope" value="Eukaryota"/>
</dbReference>
<reference evidence="2" key="1">
    <citation type="journal article" date="2010" name="Nat. Biotechnol.">
        <title>Draft genome sequence of the oilseed species Ricinus communis.</title>
        <authorList>
            <person name="Chan A.P."/>
            <person name="Crabtree J."/>
            <person name="Zhao Q."/>
            <person name="Lorenzi H."/>
            <person name="Orvis J."/>
            <person name="Puiu D."/>
            <person name="Melake-Berhan A."/>
            <person name="Jones K.M."/>
            <person name="Redman J."/>
            <person name="Chen G."/>
            <person name="Cahoon E.B."/>
            <person name="Gedil M."/>
            <person name="Stanke M."/>
            <person name="Haas B.J."/>
            <person name="Wortman J.R."/>
            <person name="Fraser-Liggett C.M."/>
            <person name="Ravel J."/>
            <person name="Rabinowicz P.D."/>
        </authorList>
    </citation>
    <scope>NUCLEOTIDE SEQUENCE [LARGE SCALE GENOMIC DNA]</scope>
    <source>
        <strain evidence="2">cv. Hale</strain>
    </source>
</reference>
<organism evidence="1 2">
    <name type="scientific">Ricinus communis</name>
    <name type="common">Castor bean</name>
    <dbReference type="NCBI Taxonomy" id="3988"/>
    <lineage>
        <taxon>Eukaryota</taxon>
        <taxon>Viridiplantae</taxon>
        <taxon>Streptophyta</taxon>
        <taxon>Embryophyta</taxon>
        <taxon>Tracheophyta</taxon>
        <taxon>Spermatophyta</taxon>
        <taxon>Magnoliopsida</taxon>
        <taxon>eudicotyledons</taxon>
        <taxon>Gunneridae</taxon>
        <taxon>Pentapetalae</taxon>
        <taxon>rosids</taxon>
        <taxon>fabids</taxon>
        <taxon>Malpighiales</taxon>
        <taxon>Euphorbiaceae</taxon>
        <taxon>Acalyphoideae</taxon>
        <taxon>Acalypheae</taxon>
        <taxon>Ricinus</taxon>
    </lineage>
</organism>
<dbReference type="InParanoid" id="B9S677"/>
<dbReference type="Proteomes" id="UP000008311">
    <property type="component" value="Unassembled WGS sequence"/>
</dbReference>